<dbReference type="Proteomes" id="UP000262477">
    <property type="component" value="Unassembled WGS sequence"/>
</dbReference>
<dbReference type="EMBL" id="QUAC01000227">
    <property type="protein sequence ID" value="REK87106.1"/>
    <property type="molecule type" value="Genomic_DNA"/>
</dbReference>
<name>A0A371PXA9_STRIH</name>
<dbReference type="RefSeq" id="WP_128510094.1">
    <property type="nucleotide sequence ID" value="NZ_QUAC01000227.1"/>
</dbReference>
<sequence length="409" mass="44520">MSDESAGDRAYAPVDSLKGLLQRGRGLGAMWAPDDPATAAELVYEAVRQDWRWDSVDDRHLYLAGLIQGLGLAPDPVVSLLAGDEDECERATSILELLAVSGSAEAREALRAYVREGEHWVDVLESVAGIWPVEWWDDLADVARARLSGEESLLWRSDPWVRWGTGHRTSAHPRPQGVQTVEVGPSRRRLLAVLADPDTADGAKAEALHTLAGRPPEPDLIPLVPGLGTADGERPVPWLVRAVERLGALAAPEARAWAADERGWLSWTGIRILAEHGEARDLPALMRELAAHEEARQWCGPDRLAAGLARFGPAAAEAAPALRRFWLCTPHSYERPAYLKALAAIDPAGLDRAYTESLWDCESNARVLGIASAPDVPLARQRLTRLRDDPMEEPEVRAAAGERLAAGGR</sequence>
<evidence type="ECO:0000313" key="3">
    <source>
        <dbReference type="Proteomes" id="UP000262477"/>
    </source>
</evidence>
<dbReference type="OrthoDB" id="3454616at2"/>
<evidence type="ECO:0008006" key="4">
    <source>
        <dbReference type="Google" id="ProtNLM"/>
    </source>
</evidence>
<accession>A0A371PXA9</accession>
<proteinExistence type="predicted"/>
<dbReference type="AlphaFoldDB" id="A0A371PXA9"/>
<comment type="caution">
    <text evidence="2">The sequence shown here is derived from an EMBL/GenBank/DDBJ whole genome shotgun (WGS) entry which is preliminary data.</text>
</comment>
<evidence type="ECO:0000256" key="1">
    <source>
        <dbReference type="SAM" id="MobiDB-lite"/>
    </source>
</evidence>
<organism evidence="2 3">
    <name type="scientific">Streptomyces inhibens</name>
    <dbReference type="NCBI Taxonomy" id="2293571"/>
    <lineage>
        <taxon>Bacteria</taxon>
        <taxon>Bacillati</taxon>
        <taxon>Actinomycetota</taxon>
        <taxon>Actinomycetes</taxon>
        <taxon>Kitasatosporales</taxon>
        <taxon>Streptomycetaceae</taxon>
        <taxon>Streptomyces</taxon>
    </lineage>
</organism>
<protein>
    <recommendedName>
        <fullName evidence="4">HEAT repeat domain-containing protein</fullName>
    </recommendedName>
</protein>
<gene>
    <name evidence="2" type="ORF">DY245_28560</name>
</gene>
<feature type="region of interest" description="Disordered" evidence="1">
    <location>
        <begin position="388"/>
        <end position="409"/>
    </location>
</feature>
<keyword evidence="3" id="KW-1185">Reference proteome</keyword>
<reference evidence="2 3" key="1">
    <citation type="submission" date="2018-08" db="EMBL/GenBank/DDBJ databases">
        <title>Streptomyces NEAU-D10 sp. nov., a novel Actinomycete isolated from soil.</title>
        <authorList>
            <person name="Jin L."/>
        </authorList>
    </citation>
    <scope>NUCLEOTIDE SEQUENCE [LARGE SCALE GENOMIC DNA]</scope>
    <source>
        <strain evidence="2 3">NEAU-D10</strain>
    </source>
</reference>
<feature type="compositionally biased region" description="Low complexity" evidence="1">
    <location>
        <begin position="397"/>
        <end position="409"/>
    </location>
</feature>
<evidence type="ECO:0000313" key="2">
    <source>
        <dbReference type="EMBL" id="REK87106.1"/>
    </source>
</evidence>